<evidence type="ECO:0008006" key="5">
    <source>
        <dbReference type="Google" id="ProtNLM"/>
    </source>
</evidence>
<proteinExistence type="predicted"/>
<keyword evidence="4" id="KW-1185">Reference proteome</keyword>
<protein>
    <recommendedName>
        <fullName evidence="5">SPRY domain-containing protein</fullName>
    </recommendedName>
</protein>
<feature type="region of interest" description="Disordered" evidence="2">
    <location>
        <begin position="68"/>
        <end position="94"/>
    </location>
</feature>
<keyword evidence="1" id="KW-0175">Coiled coil</keyword>
<evidence type="ECO:0000256" key="2">
    <source>
        <dbReference type="SAM" id="MobiDB-lite"/>
    </source>
</evidence>
<feature type="coiled-coil region" evidence="1">
    <location>
        <begin position="138"/>
        <end position="172"/>
    </location>
</feature>
<evidence type="ECO:0000313" key="3">
    <source>
        <dbReference type="EMBL" id="KAK2953538.1"/>
    </source>
</evidence>
<organism evidence="3 4">
    <name type="scientific">Blattamonas nauphoetae</name>
    <dbReference type="NCBI Taxonomy" id="2049346"/>
    <lineage>
        <taxon>Eukaryota</taxon>
        <taxon>Metamonada</taxon>
        <taxon>Preaxostyla</taxon>
        <taxon>Oxymonadida</taxon>
        <taxon>Blattamonas</taxon>
    </lineage>
</organism>
<dbReference type="EMBL" id="JARBJD010000090">
    <property type="protein sequence ID" value="KAK2953538.1"/>
    <property type="molecule type" value="Genomic_DNA"/>
</dbReference>
<name>A0ABQ9XQD1_9EUKA</name>
<feature type="compositionally biased region" description="Polar residues" evidence="2">
    <location>
        <begin position="68"/>
        <end position="79"/>
    </location>
</feature>
<reference evidence="3 4" key="1">
    <citation type="journal article" date="2022" name="bioRxiv">
        <title>Genomics of Preaxostyla Flagellates Illuminates Evolutionary Transitions and the Path Towards Mitochondrial Loss.</title>
        <authorList>
            <person name="Novak L.V.F."/>
            <person name="Treitli S.C."/>
            <person name="Pyrih J."/>
            <person name="Halakuc P."/>
            <person name="Pipaliya S.V."/>
            <person name="Vacek V."/>
            <person name="Brzon O."/>
            <person name="Soukal P."/>
            <person name="Eme L."/>
            <person name="Dacks J.B."/>
            <person name="Karnkowska A."/>
            <person name="Elias M."/>
            <person name="Hampl V."/>
        </authorList>
    </citation>
    <scope>NUCLEOTIDE SEQUENCE [LARGE SCALE GENOMIC DNA]</scope>
    <source>
        <strain evidence="3">NAU3</strain>
        <tissue evidence="3">Gut</tissue>
    </source>
</reference>
<evidence type="ECO:0000313" key="4">
    <source>
        <dbReference type="Proteomes" id="UP001281761"/>
    </source>
</evidence>
<sequence>MGGSSDLSRKAWFSQHGGPTLNLTFGIYLVNIAKRCRFSLQHPWHSTKIIAYFESTWASDNRQLLQPSPLSTMGNSSSSLPPPIVLDNKQASPSPNIPRGNQLQLQPTNVQSFISRTELHHLLESKEAQIQAYYTPHIQHLKNENSAKKLEIQTLKQTVDLLQTQIQDFTRQPPASQGLYGQTPTTLPVQQYSVQPASNFTAQQSHAYGGYGTALVDQDLLMTTDLKAEDHNTARVSRKTVQFVGPIQSRVFVDFVCLEQVITAEWKVYVYPGQNLQLGFIMDVMGDLRQESNERILVEYSSSGLLSVRNHTYPNEPIQFNDTITLEINCPDRSARIFKNGKQLPYIIKRIPLVNKLYVSGTGPQNRADLVKLTQTSSPGTYPNIQTQEIFMDRL</sequence>
<comment type="caution">
    <text evidence="3">The sequence shown here is derived from an EMBL/GenBank/DDBJ whole genome shotgun (WGS) entry which is preliminary data.</text>
</comment>
<dbReference type="Proteomes" id="UP001281761">
    <property type="component" value="Unassembled WGS sequence"/>
</dbReference>
<accession>A0ABQ9XQD1</accession>
<evidence type="ECO:0000256" key="1">
    <source>
        <dbReference type="SAM" id="Coils"/>
    </source>
</evidence>
<gene>
    <name evidence="3" type="ORF">BLNAU_11538</name>
</gene>